<proteinExistence type="predicted"/>
<dbReference type="Proteomes" id="UP000715781">
    <property type="component" value="Unassembled WGS sequence"/>
</dbReference>
<organism evidence="1 2">
    <name type="scientific">Mojavia pulchra JT2-VF2</name>
    <dbReference type="NCBI Taxonomy" id="287848"/>
    <lineage>
        <taxon>Bacteria</taxon>
        <taxon>Bacillati</taxon>
        <taxon>Cyanobacteriota</taxon>
        <taxon>Cyanophyceae</taxon>
        <taxon>Nostocales</taxon>
        <taxon>Nostocaceae</taxon>
    </lineage>
</organism>
<evidence type="ECO:0000313" key="1">
    <source>
        <dbReference type="EMBL" id="MBW4566412.1"/>
    </source>
</evidence>
<accession>A0A951Q859</accession>
<reference evidence="1" key="1">
    <citation type="submission" date="2021-05" db="EMBL/GenBank/DDBJ databases">
        <authorList>
            <person name="Pietrasiak N."/>
            <person name="Ward R."/>
            <person name="Stajich J.E."/>
            <person name="Kurbessoian T."/>
        </authorList>
    </citation>
    <scope>NUCLEOTIDE SEQUENCE</scope>
    <source>
        <strain evidence="1">JT2-VF2</strain>
    </source>
</reference>
<dbReference type="EMBL" id="JAHHHN010000082">
    <property type="protein sequence ID" value="MBW4566412.1"/>
    <property type="molecule type" value="Genomic_DNA"/>
</dbReference>
<dbReference type="AlphaFoldDB" id="A0A951Q859"/>
<name>A0A951Q859_9NOST</name>
<protein>
    <submittedName>
        <fullName evidence="1">Uncharacterized protein</fullName>
    </submittedName>
</protein>
<evidence type="ECO:0000313" key="2">
    <source>
        <dbReference type="Proteomes" id="UP000715781"/>
    </source>
</evidence>
<reference evidence="1" key="2">
    <citation type="journal article" date="2022" name="Microbiol. Resour. Announc.">
        <title>Metagenome Sequencing to Explore Phylogenomics of Terrestrial Cyanobacteria.</title>
        <authorList>
            <person name="Ward R.D."/>
            <person name="Stajich J.E."/>
            <person name="Johansen J.R."/>
            <person name="Huntemann M."/>
            <person name="Clum A."/>
            <person name="Foster B."/>
            <person name="Foster B."/>
            <person name="Roux S."/>
            <person name="Palaniappan K."/>
            <person name="Varghese N."/>
            <person name="Mukherjee S."/>
            <person name="Reddy T.B.K."/>
            <person name="Daum C."/>
            <person name="Copeland A."/>
            <person name="Chen I.A."/>
            <person name="Ivanova N.N."/>
            <person name="Kyrpides N.C."/>
            <person name="Shapiro N."/>
            <person name="Eloe-Fadrosh E.A."/>
            <person name="Pietrasiak N."/>
        </authorList>
    </citation>
    <scope>NUCLEOTIDE SEQUENCE</scope>
    <source>
        <strain evidence="1">JT2-VF2</strain>
    </source>
</reference>
<gene>
    <name evidence="1" type="ORF">KME32_36265</name>
</gene>
<sequence>MVFQDCDSIDAVDQTLRSLRIKSNQIKLAKSNSMPYVAEALENQLLELKQQLSKSIDPEFQALMSLLND</sequence>
<comment type="caution">
    <text evidence="1">The sequence shown here is derived from an EMBL/GenBank/DDBJ whole genome shotgun (WGS) entry which is preliminary data.</text>
</comment>